<evidence type="ECO:0000259" key="2">
    <source>
        <dbReference type="PROSITE" id="PS51272"/>
    </source>
</evidence>
<evidence type="ECO:0000313" key="4">
    <source>
        <dbReference type="Proteomes" id="UP000743001"/>
    </source>
</evidence>
<gene>
    <name evidence="3" type="ORF">KQJ23_01110</name>
</gene>
<organism evidence="3 4">
    <name type="scientific">Paenibacillus brevis</name>
    <dbReference type="NCBI Taxonomy" id="2841508"/>
    <lineage>
        <taxon>Bacteria</taxon>
        <taxon>Bacillati</taxon>
        <taxon>Bacillota</taxon>
        <taxon>Bacilli</taxon>
        <taxon>Bacillales</taxon>
        <taxon>Paenibacillaceae</taxon>
        <taxon>Paenibacillus</taxon>
    </lineage>
</organism>
<evidence type="ECO:0000256" key="1">
    <source>
        <dbReference type="SAM" id="SignalP"/>
    </source>
</evidence>
<reference evidence="3 4" key="1">
    <citation type="submission" date="2021-06" db="EMBL/GenBank/DDBJ databases">
        <authorList>
            <person name="Sun Q."/>
            <person name="Li D."/>
        </authorList>
    </citation>
    <scope>NUCLEOTIDE SEQUENCE [LARGE SCALE GENOMIC DNA]</scope>
    <source>
        <strain evidence="3 4">MSJ-6</strain>
    </source>
</reference>
<dbReference type="RefSeq" id="WP_216476746.1">
    <property type="nucleotide sequence ID" value="NZ_JAHLQJ010000001.1"/>
</dbReference>
<protein>
    <submittedName>
        <fullName evidence="3">S-layer homology domain-containing protein</fullName>
    </submittedName>
</protein>
<dbReference type="PROSITE" id="PS51272">
    <property type="entry name" value="SLH"/>
    <property type="match status" value="3"/>
</dbReference>
<feature type="domain" description="SLH" evidence="2">
    <location>
        <begin position="632"/>
        <end position="691"/>
    </location>
</feature>
<keyword evidence="4" id="KW-1185">Reference proteome</keyword>
<proteinExistence type="predicted"/>
<dbReference type="EMBL" id="JAHLQJ010000001">
    <property type="protein sequence ID" value="MBU5670419.1"/>
    <property type="molecule type" value="Genomic_DNA"/>
</dbReference>
<keyword evidence="1" id="KW-0732">Signal</keyword>
<feature type="signal peptide" evidence="1">
    <location>
        <begin position="1"/>
        <end position="30"/>
    </location>
</feature>
<feature type="domain" description="SLH" evidence="2">
    <location>
        <begin position="696"/>
        <end position="750"/>
    </location>
</feature>
<dbReference type="Proteomes" id="UP000743001">
    <property type="component" value="Unassembled WGS sequence"/>
</dbReference>
<accession>A0ABS6FJQ9</accession>
<dbReference type="InterPro" id="IPR001119">
    <property type="entry name" value="SLH_dom"/>
</dbReference>
<feature type="domain" description="SLH" evidence="2">
    <location>
        <begin position="568"/>
        <end position="631"/>
    </location>
</feature>
<feature type="chain" id="PRO_5047173168" evidence="1">
    <location>
        <begin position="31"/>
        <end position="750"/>
    </location>
</feature>
<sequence length="750" mass="81676">MKAIIQTRRILAVLLTLVLAAPLGLIHANAADKGAVSQSRALQAEVNQFNYFDQVYPRLNDKNHVFKTATYEDIVHLFESEGNFAVLFGGAWSGQTQATIGFINQVAKEQGIKTIYNFDTKLDGTALDIADTGSPYAYKYVDLANKYLKNLNLYDKDIAANNVSYQKEDGTTVAANKINAPFLFIYNKDHKGNDGEPAPIVSYLNESKVWEDFLTNGALDASKVTAYKKLVSDTLGTVANYSVIDESDYIKEAFNLNYAGENPGKVIFNEQDADLVYEHVTYHQLKEILKSNGNYLLFFGGSWCPNTQALIKYVNEYAKEHGIEKIYFFDTKLDGGVEVREAGNNTGGPKGDNPHYTEVLQIRTTDHPYAKLYVDLVNNYLTNIITENNSAETPRTINYTNTFGQVVSGDRLQVPYLFSYNRSNKDVNGTSAPILGHIELMYSWSNIQPDYVKEGEDFVAGARYQNLIKALDALFARLEATTVRLTSTKATSSTNADGAINGTSTALEYRLVGESEYKKVTGGSITGLIPGTYEVRYASKPGYQGPTTKDGATAKLYPAGQAVQIQVRSGEYADVSADAWYYPAVDYLASRNITAGTESEGFGPNVKLNRGQFVVLLLKAYGIQPEAAGADNFADAGDTYYTGYLAAAKRLGIAGGSGDNRFNPEAEISRQDLAALLYRALGVLDRLPAGATAGTLEGYSDAANIAGYAEPAFTALVKAGIIGGNGGKLNPEGTSTRAETAQILYNLLTK</sequence>
<name>A0ABS6FJQ9_9BACL</name>
<evidence type="ECO:0000313" key="3">
    <source>
        <dbReference type="EMBL" id="MBU5670419.1"/>
    </source>
</evidence>
<comment type="caution">
    <text evidence="3">The sequence shown here is derived from an EMBL/GenBank/DDBJ whole genome shotgun (WGS) entry which is preliminary data.</text>
</comment>
<dbReference type="Pfam" id="PF00395">
    <property type="entry name" value="SLH"/>
    <property type="match status" value="3"/>
</dbReference>